<dbReference type="AlphaFoldDB" id="A0A2I0K571"/>
<evidence type="ECO:0000313" key="2">
    <source>
        <dbReference type="EMBL" id="PKI63688.1"/>
    </source>
</evidence>
<dbReference type="CDD" id="cd01647">
    <property type="entry name" value="RT_LTR"/>
    <property type="match status" value="1"/>
</dbReference>
<dbReference type="PANTHER" id="PTHR24559">
    <property type="entry name" value="TRANSPOSON TY3-I GAG-POL POLYPROTEIN"/>
    <property type="match status" value="1"/>
</dbReference>
<dbReference type="InterPro" id="IPR000477">
    <property type="entry name" value="RT_dom"/>
</dbReference>
<name>A0A2I0K571_PUNGR</name>
<dbReference type="InterPro" id="IPR043502">
    <property type="entry name" value="DNA/RNA_pol_sf"/>
</dbReference>
<proteinExistence type="predicted"/>
<organism evidence="2 3">
    <name type="scientific">Punica granatum</name>
    <name type="common">Pomegranate</name>
    <dbReference type="NCBI Taxonomy" id="22663"/>
    <lineage>
        <taxon>Eukaryota</taxon>
        <taxon>Viridiplantae</taxon>
        <taxon>Streptophyta</taxon>
        <taxon>Embryophyta</taxon>
        <taxon>Tracheophyta</taxon>
        <taxon>Spermatophyta</taxon>
        <taxon>Magnoliopsida</taxon>
        <taxon>eudicotyledons</taxon>
        <taxon>Gunneridae</taxon>
        <taxon>Pentapetalae</taxon>
        <taxon>rosids</taxon>
        <taxon>malvids</taxon>
        <taxon>Myrtales</taxon>
        <taxon>Lythraceae</taxon>
        <taxon>Punica</taxon>
    </lineage>
</organism>
<dbReference type="STRING" id="22663.A0A2I0K571"/>
<protein>
    <recommendedName>
        <fullName evidence="1">Reverse transcriptase domain-containing protein</fullName>
    </recommendedName>
</protein>
<comment type="caution">
    <text evidence="2">The sequence shown here is derived from an EMBL/GenBank/DDBJ whole genome shotgun (WGS) entry which is preliminary data.</text>
</comment>
<gene>
    <name evidence="2" type="ORF">CRG98_015937</name>
</gene>
<accession>A0A2I0K571</accession>
<dbReference type="PANTHER" id="PTHR24559:SF442">
    <property type="entry name" value="RNA-DIRECTED DNA POLYMERASE HOMOLOG"/>
    <property type="match status" value="1"/>
</dbReference>
<dbReference type="InterPro" id="IPR053134">
    <property type="entry name" value="RNA-dir_DNA_polymerase"/>
</dbReference>
<dbReference type="EMBL" id="PGOL01000874">
    <property type="protein sequence ID" value="PKI63688.1"/>
    <property type="molecule type" value="Genomic_DNA"/>
</dbReference>
<dbReference type="Gene3D" id="3.30.70.270">
    <property type="match status" value="2"/>
</dbReference>
<feature type="domain" description="Reverse transcriptase" evidence="1">
    <location>
        <begin position="35"/>
        <end position="98"/>
    </location>
</feature>
<evidence type="ECO:0000313" key="3">
    <source>
        <dbReference type="Proteomes" id="UP000233551"/>
    </source>
</evidence>
<dbReference type="InterPro" id="IPR043128">
    <property type="entry name" value="Rev_trsase/Diguanyl_cyclase"/>
</dbReference>
<dbReference type="Pfam" id="PF00078">
    <property type="entry name" value="RVT_1"/>
    <property type="match status" value="1"/>
</dbReference>
<keyword evidence="3" id="KW-1185">Reference proteome</keyword>
<evidence type="ECO:0000259" key="1">
    <source>
        <dbReference type="Pfam" id="PF00078"/>
    </source>
</evidence>
<reference evidence="2 3" key="1">
    <citation type="submission" date="2017-11" db="EMBL/GenBank/DDBJ databases">
        <title>De-novo sequencing of pomegranate (Punica granatum L.) genome.</title>
        <authorList>
            <person name="Akparov Z."/>
            <person name="Amiraslanov A."/>
            <person name="Hajiyeva S."/>
            <person name="Abbasov M."/>
            <person name="Kaur K."/>
            <person name="Hamwieh A."/>
            <person name="Solovyev V."/>
            <person name="Salamov A."/>
            <person name="Braich B."/>
            <person name="Kosarev P."/>
            <person name="Mahmoud A."/>
            <person name="Hajiyev E."/>
            <person name="Babayeva S."/>
            <person name="Izzatullayeva V."/>
            <person name="Mammadov A."/>
            <person name="Mammadov A."/>
            <person name="Sharifova S."/>
            <person name="Ojaghi J."/>
            <person name="Eynullazada K."/>
            <person name="Bayramov B."/>
            <person name="Abdulazimova A."/>
            <person name="Shahmuradov I."/>
        </authorList>
    </citation>
    <scope>NUCLEOTIDE SEQUENCE [LARGE SCALE GENOMIC DNA]</scope>
    <source>
        <strain evidence="3">cv. AG2017</strain>
        <tissue evidence="2">Leaf</tissue>
    </source>
</reference>
<dbReference type="Gene3D" id="3.10.10.10">
    <property type="entry name" value="HIV Type 1 Reverse Transcriptase, subunit A, domain 1"/>
    <property type="match status" value="2"/>
</dbReference>
<dbReference type="SUPFAM" id="SSF56672">
    <property type="entry name" value="DNA/RNA polymerases"/>
    <property type="match status" value="1"/>
</dbReference>
<dbReference type="Proteomes" id="UP000233551">
    <property type="component" value="Unassembled WGS sequence"/>
</dbReference>
<sequence length="98" mass="11406">MCIDSRAVNKITIKYRFPIPRLDDLLDQLHGASWKTAFKTRDGLCEWLIMPFGLSNASSTFMRLMNHVLKAFIGKFLVVYFDDILIYSISVEEHLEHL</sequence>